<proteinExistence type="predicted"/>
<reference evidence="1" key="1">
    <citation type="journal article" date="2015" name="Nature">
        <title>Complex archaea that bridge the gap between prokaryotes and eukaryotes.</title>
        <authorList>
            <person name="Spang A."/>
            <person name="Saw J.H."/>
            <person name="Jorgensen S.L."/>
            <person name="Zaremba-Niedzwiedzka K."/>
            <person name="Martijn J."/>
            <person name="Lind A.E."/>
            <person name="van Eijk R."/>
            <person name="Schleper C."/>
            <person name="Guy L."/>
            <person name="Ettema T.J."/>
        </authorList>
    </citation>
    <scope>NUCLEOTIDE SEQUENCE</scope>
</reference>
<name>A0A0F9IQ94_9ZZZZ</name>
<organism evidence="1">
    <name type="scientific">marine sediment metagenome</name>
    <dbReference type="NCBI Taxonomy" id="412755"/>
    <lineage>
        <taxon>unclassified sequences</taxon>
        <taxon>metagenomes</taxon>
        <taxon>ecological metagenomes</taxon>
    </lineage>
</organism>
<evidence type="ECO:0000313" key="1">
    <source>
        <dbReference type="EMBL" id="KKL95925.1"/>
    </source>
</evidence>
<dbReference type="AlphaFoldDB" id="A0A0F9IQ94"/>
<gene>
    <name evidence="1" type="ORF">LCGC14_1849660</name>
</gene>
<protein>
    <submittedName>
        <fullName evidence="1">Uncharacterized protein</fullName>
    </submittedName>
</protein>
<comment type="caution">
    <text evidence="1">The sequence shown here is derived from an EMBL/GenBank/DDBJ whole genome shotgun (WGS) entry which is preliminary data.</text>
</comment>
<dbReference type="EMBL" id="LAZR01018562">
    <property type="protein sequence ID" value="KKL95925.1"/>
    <property type="molecule type" value="Genomic_DNA"/>
</dbReference>
<sequence>MCDHEWHAVFPEGVLELECPSCHCMMPLATYRVDLIGPFRGDIHYISISGYRLNNVHARRHEKGKDLWAVVLDGRFEIDVTAIELCHWAGFLGDAMAIAAGYTCHGENCMPLNRYKTLFTGLKS</sequence>
<accession>A0A0F9IQ94</accession>